<dbReference type="GO" id="GO:0009982">
    <property type="term" value="F:pseudouridine synthase activity"/>
    <property type="evidence" value="ECO:0007669"/>
    <property type="project" value="InterPro"/>
</dbReference>
<dbReference type="InterPro" id="IPR020103">
    <property type="entry name" value="PsdUridine_synth_cat_dom_sf"/>
</dbReference>
<sequence>MPPDISDGAEHNFSNSMSDHACSLLGQRSCKQSQEQKVHVSNEMRSVTVRGLRYSLPAEAEQITCIRDKFVGLTVLRAVASMWRLQRGEQPLAESEAHWQGEIAAGRVQLLRRKQQQTDPAELWTAVELSDIVRSGDKVLVKSHRHERVVPAAHLVKLFETAELIVLDKPAGLACTHDPGELNSLRAVAAESFGVGVQLAHRLDMSVTGCIIMGKSGKMTAKVMKEIQYGLVRKVYIGRVQGELPVSLQADVLFQLPTWQGGGSSLEAEDRASAMERPAFCIDAPLSFDTHGRSRCIVDPEHGKPSATIVNWLSTLPDGTHLLRCLPATGHRHQIRCHLASIGLPIANDQLYGGTCRLAASTCPPAFSDDEAGTLQSCLGTASFAFREWCPKCVRTAALLAGTHNHLPPDVDTAEIWLRSWRYTMAAFSVDVASPLPSWSIV</sequence>
<dbReference type="CDD" id="cd02869">
    <property type="entry name" value="PseudoU_synth_RluA_like"/>
    <property type="match status" value="1"/>
</dbReference>
<feature type="domain" description="Pseudouridine synthase RsuA/RluA-like" evidence="1">
    <location>
        <begin position="164"/>
        <end position="341"/>
    </location>
</feature>
<dbReference type="Pfam" id="PF00849">
    <property type="entry name" value="PseudoU_synth_2"/>
    <property type="match status" value="1"/>
</dbReference>
<evidence type="ECO:0000313" key="2">
    <source>
        <dbReference type="EMBL" id="CAE8628507.1"/>
    </source>
</evidence>
<comment type="caution">
    <text evidence="2">The sequence shown here is derived from an EMBL/GenBank/DDBJ whole genome shotgun (WGS) entry which is preliminary data.</text>
</comment>
<dbReference type="PANTHER" id="PTHR21600:SF40">
    <property type="entry name" value="PSEUDOURIDYLATE SYNTHASE RPUSD2"/>
    <property type="match status" value="1"/>
</dbReference>
<protein>
    <recommendedName>
        <fullName evidence="1">Pseudouridine synthase RsuA/RluA-like domain-containing protein</fullName>
    </recommendedName>
</protein>
<dbReference type="PROSITE" id="PS01129">
    <property type="entry name" value="PSI_RLU"/>
    <property type="match status" value="1"/>
</dbReference>
<name>A0A813GUS3_POLGL</name>
<reference evidence="2" key="1">
    <citation type="submission" date="2021-02" db="EMBL/GenBank/DDBJ databases">
        <authorList>
            <person name="Dougan E. K."/>
            <person name="Rhodes N."/>
            <person name="Thang M."/>
            <person name="Chan C."/>
        </authorList>
    </citation>
    <scope>NUCLEOTIDE SEQUENCE</scope>
</reference>
<dbReference type="SUPFAM" id="SSF55120">
    <property type="entry name" value="Pseudouridine synthase"/>
    <property type="match status" value="1"/>
</dbReference>
<dbReference type="InterPro" id="IPR006224">
    <property type="entry name" value="PsdUridine_synth_RluA-like_CS"/>
</dbReference>
<dbReference type="GO" id="GO:0003723">
    <property type="term" value="F:RNA binding"/>
    <property type="evidence" value="ECO:0007669"/>
    <property type="project" value="InterPro"/>
</dbReference>
<accession>A0A813GUS3</accession>
<evidence type="ECO:0000259" key="1">
    <source>
        <dbReference type="Pfam" id="PF00849"/>
    </source>
</evidence>
<dbReference type="Gene3D" id="3.30.2350.10">
    <property type="entry name" value="Pseudouridine synthase"/>
    <property type="match status" value="1"/>
</dbReference>
<dbReference type="PANTHER" id="PTHR21600">
    <property type="entry name" value="MITOCHONDRIAL RNA PSEUDOURIDINE SYNTHASE"/>
    <property type="match status" value="1"/>
</dbReference>
<dbReference type="InterPro" id="IPR006145">
    <property type="entry name" value="PsdUridine_synth_RsuA/RluA"/>
</dbReference>
<evidence type="ECO:0000313" key="3">
    <source>
        <dbReference type="Proteomes" id="UP000626109"/>
    </source>
</evidence>
<proteinExistence type="predicted"/>
<dbReference type="InterPro" id="IPR050188">
    <property type="entry name" value="RluA_PseudoU_synthase"/>
</dbReference>
<gene>
    <name evidence="2" type="ORF">PGLA2088_LOCUS745</name>
</gene>
<organism evidence="2 3">
    <name type="scientific">Polarella glacialis</name>
    <name type="common">Dinoflagellate</name>
    <dbReference type="NCBI Taxonomy" id="89957"/>
    <lineage>
        <taxon>Eukaryota</taxon>
        <taxon>Sar</taxon>
        <taxon>Alveolata</taxon>
        <taxon>Dinophyceae</taxon>
        <taxon>Suessiales</taxon>
        <taxon>Suessiaceae</taxon>
        <taxon>Polarella</taxon>
    </lineage>
</organism>
<dbReference type="Proteomes" id="UP000626109">
    <property type="component" value="Unassembled WGS sequence"/>
</dbReference>
<dbReference type="AlphaFoldDB" id="A0A813GUS3"/>
<dbReference type="GO" id="GO:0000455">
    <property type="term" value="P:enzyme-directed rRNA pseudouridine synthesis"/>
    <property type="evidence" value="ECO:0007669"/>
    <property type="project" value="TreeGrafter"/>
</dbReference>
<dbReference type="EMBL" id="CAJNNW010000526">
    <property type="protein sequence ID" value="CAE8628507.1"/>
    <property type="molecule type" value="Genomic_DNA"/>
</dbReference>